<keyword evidence="8" id="KW-1185">Reference proteome</keyword>
<accession>A0A8H7UQ79</accession>
<evidence type="ECO:0000259" key="6">
    <source>
        <dbReference type="Pfam" id="PF08079"/>
    </source>
</evidence>
<evidence type="ECO:0000256" key="2">
    <source>
        <dbReference type="ARBA" id="ARBA00022980"/>
    </source>
</evidence>
<feature type="domain" description="Large ribosomal subunit protein uL30 N-terminal eukaryotes" evidence="6">
    <location>
        <begin position="460"/>
        <end position="503"/>
    </location>
</feature>
<evidence type="ECO:0000313" key="8">
    <source>
        <dbReference type="Proteomes" id="UP000603453"/>
    </source>
</evidence>
<dbReference type="Proteomes" id="UP000603453">
    <property type="component" value="Unassembled WGS sequence"/>
</dbReference>
<dbReference type="InterPro" id="IPR016082">
    <property type="entry name" value="Ribosomal_uL30_ferredoxin-like"/>
</dbReference>
<dbReference type="FunFam" id="3.30.1390.20:FF:000003">
    <property type="entry name" value="60S ribosomal protein L7"/>
    <property type="match status" value="1"/>
</dbReference>
<dbReference type="GO" id="GO:0000463">
    <property type="term" value="P:maturation of LSU-rRNA from tricistronic rRNA transcript (SSU-rRNA, 5.8S rRNA, LSU-rRNA)"/>
    <property type="evidence" value="ECO:0007669"/>
    <property type="project" value="TreeGrafter"/>
</dbReference>
<feature type="domain" description="Large ribosomal subunit protein uL30-like ferredoxin-like fold" evidence="5">
    <location>
        <begin position="508"/>
        <end position="558"/>
    </location>
</feature>
<dbReference type="Pfam" id="PF00327">
    <property type="entry name" value="Ribosomal_L30"/>
    <property type="match status" value="1"/>
</dbReference>
<dbReference type="InterPro" id="IPR012988">
    <property type="entry name" value="Ribosomal_uL30_N_euk"/>
</dbReference>
<organism evidence="7 8">
    <name type="scientific">Mucor saturninus</name>
    <dbReference type="NCBI Taxonomy" id="64648"/>
    <lineage>
        <taxon>Eukaryota</taxon>
        <taxon>Fungi</taxon>
        <taxon>Fungi incertae sedis</taxon>
        <taxon>Mucoromycota</taxon>
        <taxon>Mucoromycotina</taxon>
        <taxon>Mucoromycetes</taxon>
        <taxon>Mucorales</taxon>
        <taxon>Mucorineae</taxon>
        <taxon>Mucoraceae</taxon>
        <taxon>Mucor</taxon>
    </lineage>
</organism>
<keyword evidence="3" id="KW-0687">Ribonucleoprotein</keyword>
<dbReference type="AlphaFoldDB" id="A0A8H7UQ79"/>
<evidence type="ECO:0000256" key="1">
    <source>
        <dbReference type="ARBA" id="ARBA00007594"/>
    </source>
</evidence>
<dbReference type="EMBL" id="JAEPRD010000194">
    <property type="protein sequence ID" value="KAG2194511.1"/>
    <property type="molecule type" value="Genomic_DNA"/>
</dbReference>
<evidence type="ECO:0000256" key="3">
    <source>
        <dbReference type="ARBA" id="ARBA00023274"/>
    </source>
</evidence>
<evidence type="ECO:0000313" key="7">
    <source>
        <dbReference type="EMBL" id="KAG2194511.1"/>
    </source>
</evidence>
<dbReference type="SUPFAM" id="SSF55129">
    <property type="entry name" value="Ribosomal protein L30p/L7e"/>
    <property type="match status" value="1"/>
</dbReference>
<dbReference type="PANTHER" id="PTHR11524:SF16">
    <property type="entry name" value="LARGE RIBOSOMAL SUBUNIT PROTEIN UL30"/>
    <property type="match status" value="1"/>
</dbReference>
<feature type="region of interest" description="Disordered" evidence="4">
    <location>
        <begin position="216"/>
        <end position="236"/>
    </location>
</feature>
<evidence type="ECO:0000259" key="5">
    <source>
        <dbReference type="Pfam" id="PF00327"/>
    </source>
</evidence>
<dbReference type="InterPro" id="IPR035808">
    <property type="entry name" value="Ribosomal_uL30_euk_arc"/>
</dbReference>
<proteinExistence type="inferred from homology"/>
<comment type="similarity">
    <text evidence="1">Belongs to the universal ribosomal protein uL30 family.</text>
</comment>
<gene>
    <name evidence="7" type="ORF">INT47_005784</name>
</gene>
<keyword evidence="2" id="KW-0689">Ribosomal protein</keyword>
<name>A0A8H7UQ79_9FUNG</name>
<evidence type="ECO:0000256" key="4">
    <source>
        <dbReference type="SAM" id="MobiDB-lite"/>
    </source>
</evidence>
<dbReference type="InterPro" id="IPR018038">
    <property type="entry name" value="Ribosomal_uL30_CS"/>
</dbReference>
<comment type="caution">
    <text evidence="7">The sequence shown here is derived from an EMBL/GenBank/DDBJ whole genome shotgun (WGS) entry which is preliminary data.</text>
</comment>
<dbReference type="Gene3D" id="3.30.1390.20">
    <property type="entry name" value="Ribosomal protein L30, ferredoxin-like fold domain"/>
    <property type="match status" value="1"/>
</dbReference>
<dbReference type="Pfam" id="PF08079">
    <property type="entry name" value="Ribosomal_L30_N"/>
    <property type="match status" value="1"/>
</dbReference>
<evidence type="ECO:0008006" key="9">
    <source>
        <dbReference type="Google" id="ProtNLM"/>
    </source>
</evidence>
<sequence length="667" mass="76780">MNIEDSLQAYFEQQNDKEAASIVAAVMALLPSNTSVISWNDEKEQEDNSMNAAADNVLNNNNFLLTKESEIAALKEVIVKWRNRAFDAESNARIYYLEQLQLIELQHENELRAMESRYQRKLYEKDDIISTLRDQVDYLICKKDQAEDGDTESFVSTIDYSEDADEERDSVYDRDAEQGLVVVENKPATELKSETILDNIQVTMRAIEQELSFHHSTKETDLATQTRRHRRSPTYTSANTYFSSSTLIEAESATNKKIKKSSFFLNRIFKKAFPKLYKKPHNTNINTNTMNLKYSKSLPSNPYQLKKRSFHHHSQRNSSVFFDDSTSFPRSSTDETLGVYSTTNSTDCQKPVNVMDLLPAMNNNMVLSSFSFPISSDSINMVAYNVPTANDVLVPETLLKKNKSCAKAAEALVAKKAELRKASIFSPTRKKRQKSKEKKKYDDNWGTTQWTRLHSMMSHAKLNKRRELFKRAAKYDAEYKAAALNEIRLRRQAKAEGNYYVPAQEKLVFVVRIRGINNIAPKPRKVLQLLRLLQINNGVFVRLNKATSEMLQLIQPYVTYGFPNMKTIRGLIYKRGYAKVNKQRIPITENSVIEKSLGKYDIICVEDLIHEIATVGPHFKQASNFLWPFKLSNPNNMWRSRKFLHYIEGGDTGNREQFINNLVQSMN</sequence>
<dbReference type="InterPro" id="IPR036919">
    <property type="entry name" value="Ribo_uL30_ferredoxin-like_sf"/>
</dbReference>
<dbReference type="GO" id="GO:0003735">
    <property type="term" value="F:structural constituent of ribosome"/>
    <property type="evidence" value="ECO:0007669"/>
    <property type="project" value="TreeGrafter"/>
</dbReference>
<dbReference type="CDD" id="cd01657">
    <property type="entry name" value="Ribosomal_L7_archeal_euk"/>
    <property type="match status" value="1"/>
</dbReference>
<dbReference type="OrthoDB" id="28644at2759"/>
<reference evidence="7" key="1">
    <citation type="submission" date="2020-12" db="EMBL/GenBank/DDBJ databases">
        <title>Metabolic potential, ecology and presence of endohyphal bacteria is reflected in genomic diversity of Mucoromycotina.</title>
        <authorList>
            <person name="Muszewska A."/>
            <person name="Okrasinska A."/>
            <person name="Steczkiewicz K."/>
            <person name="Drgas O."/>
            <person name="Orlowska M."/>
            <person name="Perlinska-Lenart U."/>
            <person name="Aleksandrzak-Piekarczyk T."/>
            <person name="Szatraj K."/>
            <person name="Zielenkiewicz U."/>
            <person name="Pilsyk S."/>
            <person name="Malc E."/>
            <person name="Mieczkowski P."/>
            <person name="Kruszewska J.S."/>
            <person name="Biernat P."/>
            <person name="Pawlowska J."/>
        </authorList>
    </citation>
    <scope>NUCLEOTIDE SEQUENCE</scope>
    <source>
        <strain evidence="7">WA0000017839</strain>
    </source>
</reference>
<dbReference type="GO" id="GO:0003723">
    <property type="term" value="F:RNA binding"/>
    <property type="evidence" value="ECO:0007669"/>
    <property type="project" value="InterPro"/>
</dbReference>
<dbReference type="InterPro" id="IPR039699">
    <property type="entry name" value="Ribosomal_uL30"/>
</dbReference>
<protein>
    <recommendedName>
        <fullName evidence="9">60S ribosomal protein L7</fullName>
    </recommendedName>
</protein>
<dbReference type="NCBIfam" id="TIGR01310">
    <property type="entry name" value="uL30_euk"/>
    <property type="match status" value="1"/>
</dbReference>
<dbReference type="GO" id="GO:0022625">
    <property type="term" value="C:cytosolic large ribosomal subunit"/>
    <property type="evidence" value="ECO:0007669"/>
    <property type="project" value="TreeGrafter"/>
</dbReference>
<dbReference type="InterPro" id="IPR005998">
    <property type="entry name" value="Ribosomal_uL30_euk"/>
</dbReference>
<dbReference type="PANTHER" id="PTHR11524">
    <property type="entry name" value="60S RIBOSOMAL PROTEIN L7"/>
    <property type="match status" value="1"/>
</dbReference>
<dbReference type="PROSITE" id="PS00634">
    <property type="entry name" value="RIBOSOMAL_L30"/>
    <property type="match status" value="1"/>
</dbReference>